<dbReference type="EMBL" id="LCDB01000007">
    <property type="protein sequence ID" value="KKS44537.1"/>
    <property type="molecule type" value="Genomic_DNA"/>
</dbReference>
<proteinExistence type="predicted"/>
<reference evidence="1 2" key="1">
    <citation type="journal article" date="2015" name="Nature">
        <title>rRNA introns, odd ribosomes, and small enigmatic genomes across a large radiation of phyla.</title>
        <authorList>
            <person name="Brown C.T."/>
            <person name="Hug L.A."/>
            <person name="Thomas B.C."/>
            <person name="Sharon I."/>
            <person name="Castelle C.J."/>
            <person name="Singh A."/>
            <person name="Wilkins M.J."/>
            <person name="Williams K.H."/>
            <person name="Banfield J.F."/>
        </authorList>
    </citation>
    <scope>NUCLEOTIDE SEQUENCE [LARGE SCALE GENOMIC DNA]</scope>
</reference>
<name>A0A0G0Z758_9BACT</name>
<evidence type="ECO:0000313" key="1">
    <source>
        <dbReference type="EMBL" id="KKS44537.1"/>
    </source>
</evidence>
<dbReference type="Pfam" id="PF18924">
    <property type="entry name" value="DUF5674"/>
    <property type="match status" value="1"/>
</dbReference>
<gene>
    <name evidence="1" type="ORF">UV07_C0007G0024</name>
</gene>
<protein>
    <submittedName>
        <fullName evidence="1">Uncharacterized protein</fullName>
    </submittedName>
</protein>
<dbReference type="InterPro" id="IPR043731">
    <property type="entry name" value="DUF5674"/>
</dbReference>
<dbReference type="PATRIC" id="fig|1618615.3.peg.227"/>
<dbReference type="AlphaFoldDB" id="A0A0G0Z758"/>
<accession>A0A0G0Z758</accession>
<evidence type="ECO:0000313" key="2">
    <source>
        <dbReference type="Proteomes" id="UP000033986"/>
    </source>
</evidence>
<organism evidence="1 2">
    <name type="scientific">Candidatus Azambacteria bacterium GW2011_GWB1_42_17</name>
    <dbReference type="NCBI Taxonomy" id="1618615"/>
    <lineage>
        <taxon>Bacteria</taxon>
        <taxon>Candidatus Azamiibacteriota</taxon>
    </lineage>
</organism>
<comment type="caution">
    <text evidence="1">The sequence shown here is derived from an EMBL/GenBank/DDBJ whole genome shotgun (WGS) entry which is preliminary data.</text>
</comment>
<dbReference type="Proteomes" id="UP000033986">
    <property type="component" value="Unassembled WGS sequence"/>
</dbReference>
<sequence>MSIKIVKDTISRKELKDIAKNQFGDFVKAVVDVEKEIMAIGGELHADEEALLLQNGSLQENLWGINFHTDKSNGDFIEFDSMINIRPSQNNRSRGVESLDIQRKIKDIINKLIL</sequence>